<evidence type="ECO:0000313" key="2">
    <source>
        <dbReference type="Proteomes" id="UP000604046"/>
    </source>
</evidence>
<protein>
    <recommendedName>
        <fullName evidence="3">Protein-lysine methyltransferase METTL21D</fullName>
    </recommendedName>
</protein>
<sequence>MVGIWEAEAAQVDPAQPPAEPEWADAWLRLARQRLAAGKSEVAAKAAAVAMQLRPELSEEAGDLLAQVEAARLECVQVRGVGSLSLEVWPESVKDAGSLYTGGAVWKAGLELAQELASVADFSGRRVLELGSGTGVAGLAAGLCGARVVLSDLPAAAPLLQRNVDRNRRSLELKGGSAEVRTLDYREACADSCLRTFDLIVGTDLVWQEVQCTPLANWCAACGAPVLLVGVPRWPWLREALLCFQCGAHDCPRAQQ</sequence>
<proteinExistence type="predicted"/>
<dbReference type="SUPFAM" id="SSF53335">
    <property type="entry name" value="S-adenosyl-L-methionine-dependent methyltransferases"/>
    <property type="match status" value="1"/>
</dbReference>
<evidence type="ECO:0008006" key="3">
    <source>
        <dbReference type="Google" id="ProtNLM"/>
    </source>
</evidence>
<dbReference type="EMBL" id="CAJNDS010002693">
    <property type="protein sequence ID" value="CAE7566522.1"/>
    <property type="molecule type" value="Genomic_DNA"/>
</dbReference>
<comment type="caution">
    <text evidence="1">The sequence shown here is derived from an EMBL/GenBank/DDBJ whole genome shotgun (WGS) entry which is preliminary data.</text>
</comment>
<dbReference type="OrthoDB" id="430608at2759"/>
<dbReference type="AlphaFoldDB" id="A0A812UIZ7"/>
<dbReference type="Proteomes" id="UP000604046">
    <property type="component" value="Unassembled WGS sequence"/>
</dbReference>
<gene>
    <name evidence="1" type="ORF">SNAT2548_LOCUS32118</name>
</gene>
<dbReference type="Pfam" id="PF10294">
    <property type="entry name" value="Methyltransf_16"/>
    <property type="match status" value="1"/>
</dbReference>
<accession>A0A812UIZ7</accession>
<dbReference type="InterPro" id="IPR019410">
    <property type="entry name" value="Methyltransf_16"/>
</dbReference>
<keyword evidence="2" id="KW-1185">Reference proteome</keyword>
<dbReference type="InterPro" id="IPR029063">
    <property type="entry name" value="SAM-dependent_MTases_sf"/>
</dbReference>
<evidence type="ECO:0000313" key="1">
    <source>
        <dbReference type="EMBL" id="CAE7566522.1"/>
    </source>
</evidence>
<dbReference type="PANTHER" id="PTHR14614">
    <property type="entry name" value="HEPATOCELLULAR CARCINOMA-ASSOCIATED ANTIGEN"/>
    <property type="match status" value="1"/>
</dbReference>
<name>A0A812UIZ7_9DINO</name>
<organism evidence="1 2">
    <name type="scientific">Symbiodinium natans</name>
    <dbReference type="NCBI Taxonomy" id="878477"/>
    <lineage>
        <taxon>Eukaryota</taxon>
        <taxon>Sar</taxon>
        <taxon>Alveolata</taxon>
        <taxon>Dinophyceae</taxon>
        <taxon>Suessiales</taxon>
        <taxon>Symbiodiniaceae</taxon>
        <taxon>Symbiodinium</taxon>
    </lineage>
</organism>
<dbReference type="Gene3D" id="3.40.50.150">
    <property type="entry name" value="Vaccinia Virus protein VP39"/>
    <property type="match status" value="1"/>
</dbReference>
<reference evidence="1" key="1">
    <citation type="submission" date="2021-02" db="EMBL/GenBank/DDBJ databases">
        <authorList>
            <person name="Dougan E. K."/>
            <person name="Rhodes N."/>
            <person name="Thang M."/>
            <person name="Chan C."/>
        </authorList>
    </citation>
    <scope>NUCLEOTIDE SEQUENCE</scope>
</reference>